<dbReference type="SUPFAM" id="SSF161098">
    <property type="entry name" value="MetI-like"/>
    <property type="match status" value="1"/>
</dbReference>
<feature type="transmembrane region" description="Helical" evidence="7">
    <location>
        <begin position="281"/>
        <end position="303"/>
    </location>
</feature>
<feature type="domain" description="ABC transmembrane type-1" evidence="8">
    <location>
        <begin position="131"/>
        <end position="346"/>
    </location>
</feature>
<keyword evidence="5 7" id="KW-1133">Transmembrane helix</keyword>
<feature type="transmembrane region" description="Helical" evidence="7">
    <location>
        <begin position="169"/>
        <end position="195"/>
    </location>
</feature>
<dbReference type="CDD" id="cd06261">
    <property type="entry name" value="TM_PBP2"/>
    <property type="match status" value="1"/>
</dbReference>
<comment type="subcellular location">
    <subcellularLocation>
        <location evidence="1 7">Cell membrane</location>
        <topology evidence="1 7">Multi-pass membrane protein</topology>
    </subcellularLocation>
</comment>
<evidence type="ECO:0000256" key="3">
    <source>
        <dbReference type="ARBA" id="ARBA00022475"/>
    </source>
</evidence>
<accession>A0A1H8K4Q8</accession>
<dbReference type="GO" id="GO:0055085">
    <property type="term" value="P:transmembrane transport"/>
    <property type="evidence" value="ECO:0007669"/>
    <property type="project" value="InterPro"/>
</dbReference>
<keyword evidence="4 7" id="KW-0812">Transmembrane</keyword>
<keyword evidence="6 7" id="KW-0472">Membrane</keyword>
<gene>
    <name evidence="9" type="ORF">SAMN04488505_11412</name>
</gene>
<dbReference type="STRING" id="573321.SAMN04488505_11412"/>
<proteinExistence type="inferred from homology"/>
<dbReference type="PANTHER" id="PTHR43163">
    <property type="entry name" value="DIPEPTIDE TRANSPORT SYSTEM PERMEASE PROTEIN DPPB-RELATED"/>
    <property type="match status" value="1"/>
</dbReference>
<evidence type="ECO:0000256" key="6">
    <source>
        <dbReference type="ARBA" id="ARBA00023136"/>
    </source>
</evidence>
<evidence type="ECO:0000259" key="8">
    <source>
        <dbReference type="PROSITE" id="PS50928"/>
    </source>
</evidence>
<evidence type="ECO:0000313" key="10">
    <source>
        <dbReference type="Proteomes" id="UP000198984"/>
    </source>
</evidence>
<evidence type="ECO:0000256" key="5">
    <source>
        <dbReference type="ARBA" id="ARBA00022989"/>
    </source>
</evidence>
<evidence type="ECO:0000256" key="4">
    <source>
        <dbReference type="ARBA" id="ARBA00022692"/>
    </source>
</evidence>
<dbReference type="GO" id="GO:0005886">
    <property type="term" value="C:plasma membrane"/>
    <property type="evidence" value="ECO:0007669"/>
    <property type="project" value="UniProtKB-SubCell"/>
</dbReference>
<protein>
    <submittedName>
        <fullName evidence="9">Peptide/nickel transport system permease protein</fullName>
    </submittedName>
</protein>
<evidence type="ECO:0000256" key="2">
    <source>
        <dbReference type="ARBA" id="ARBA00022448"/>
    </source>
</evidence>
<evidence type="ECO:0000256" key="1">
    <source>
        <dbReference type="ARBA" id="ARBA00004651"/>
    </source>
</evidence>
<comment type="similarity">
    <text evidence="7">Belongs to the binding-protein-dependent transport system permease family.</text>
</comment>
<dbReference type="InterPro" id="IPR000515">
    <property type="entry name" value="MetI-like"/>
</dbReference>
<keyword evidence="10" id="KW-1185">Reference proteome</keyword>
<evidence type="ECO:0000313" key="9">
    <source>
        <dbReference type="EMBL" id="SEN87398.1"/>
    </source>
</evidence>
<sequence>MDFFTTMHYLLKKISYGLLVLLGVVVLVFVLFNVLPADPARLTLGQRADVASLENVRRELHLDKPMPVQFLLYLNDLLPIGIHPEQEARDKLHYLTLLHISSSKILVLKTPYLRRSYQGKKDVWEILIEALPGTLLLALAAMLFATVAGIALGVLSAVKQNTWMDTSAIFASVLGISVPSFFAGIVLAYLFGFVLSQYTGLHMTGSLFDMDPFKGRVMNLRNLVLPAITLGIRPLAIIVQLTRSAMLDVLNQDYIRTAYAKGLKRSAVIFKHALRNALNPVITAVTGWFAELLAGAFFVEYIFGWKGIGKVTVDALEKFDFPVLMGSVLFTAGIFVIISLLADVLYSIVDPRIKL</sequence>
<dbReference type="PROSITE" id="PS50928">
    <property type="entry name" value="ABC_TM1"/>
    <property type="match status" value="1"/>
</dbReference>
<keyword evidence="2 7" id="KW-0813">Transport</keyword>
<reference evidence="9 10" key="1">
    <citation type="submission" date="2016-10" db="EMBL/GenBank/DDBJ databases">
        <authorList>
            <person name="de Groot N.N."/>
        </authorList>
    </citation>
    <scope>NUCLEOTIDE SEQUENCE [LARGE SCALE GENOMIC DNA]</scope>
    <source>
        <strain evidence="9 10">DSM 21039</strain>
    </source>
</reference>
<dbReference type="Pfam" id="PF00528">
    <property type="entry name" value="BPD_transp_1"/>
    <property type="match status" value="1"/>
</dbReference>
<dbReference type="AlphaFoldDB" id="A0A1H8K4Q8"/>
<dbReference type="InterPro" id="IPR035906">
    <property type="entry name" value="MetI-like_sf"/>
</dbReference>
<dbReference type="EMBL" id="FOBB01000014">
    <property type="protein sequence ID" value="SEN87398.1"/>
    <property type="molecule type" value="Genomic_DNA"/>
</dbReference>
<evidence type="ECO:0000256" key="7">
    <source>
        <dbReference type="RuleBase" id="RU363032"/>
    </source>
</evidence>
<dbReference type="InterPro" id="IPR045621">
    <property type="entry name" value="BPD_transp_1_N"/>
</dbReference>
<feature type="transmembrane region" description="Helical" evidence="7">
    <location>
        <begin position="14"/>
        <end position="35"/>
    </location>
</feature>
<keyword evidence="3" id="KW-1003">Cell membrane</keyword>
<organism evidence="9 10">
    <name type="scientific">Chitinophaga rupis</name>
    <dbReference type="NCBI Taxonomy" id="573321"/>
    <lineage>
        <taxon>Bacteria</taxon>
        <taxon>Pseudomonadati</taxon>
        <taxon>Bacteroidota</taxon>
        <taxon>Chitinophagia</taxon>
        <taxon>Chitinophagales</taxon>
        <taxon>Chitinophagaceae</taxon>
        <taxon>Chitinophaga</taxon>
    </lineage>
</organism>
<name>A0A1H8K4Q8_9BACT</name>
<dbReference type="PANTHER" id="PTHR43163:SF6">
    <property type="entry name" value="DIPEPTIDE TRANSPORT SYSTEM PERMEASE PROTEIN DPPB-RELATED"/>
    <property type="match status" value="1"/>
</dbReference>
<dbReference type="Proteomes" id="UP000198984">
    <property type="component" value="Unassembled WGS sequence"/>
</dbReference>
<dbReference type="Gene3D" id="1.10.3720.10">
    <property type="entry name" value="MetI-like"/>
    <property type="match status" value="1"/>
</dbReference>
<feature type="transmembrane region" description="Helical" evidence="7">
    <location>
        <begin position="323"/>
        <end position="349"/>
    </location>
</feature>
<feature type="transmembrane region" description="Helical" evidence="7">
    <location>
        <begin position="135"/>
        <end position="157"/>
    </location>
</feature>
<dbReference type="Pfam" id="PF19300">
    <property type="entry name" value="BPD_transp_1_N"/>
    <property type="match status" value="1"/>
</dbReference>